<dbReference type="SUPFAM" id="SSF57362">
    <property type="entry name" value="BPTI-like"/>
    <property type="match status" value="1"/>
</dbReference>
<dbReference type="PANTHER" id="PTHR10083:SF374">
    <property type="entry name" value="BPTI_KUNITZ INHIBITOR DOMAIN-CONTAINING PROTEIN"/>
    <property type="match status" value="1"/>
</dbReference>
<reference evidence="4 5" key="1">
    <citation type="submission" date="2019-07" db="EMBL/GenBank/DDBJ databases">
        <title>Annotation for the trematode Paragonimus westermani.</title>
        <authorList>
            <person name="Choi Y.-J."/>
        </authorList>
    </citation>
    <scope>NUCLEOTIDE SEQUENCE [LARGE SCALE GENOMIC DNA]</scope>
    <source>
        <strain evidence="4">180907_Pwestermani</strain>
    </source>
</reference>
<sequence length="85" mass="9557">MSCRALTVTILPAYFCLVLFQNCCALQQHCLLPIEPGPCLAFFRRFAYDADSEQCIEFIYGGCGGNKNKFASLEECESQCGWKFP</sequence>
<dbReference type="PANTHER" id="PTHR10083">
    <property type="entry name" value="KUNITZ-TYPE PROTEASE INHIBITOR-RELATED"/>
    <property type="match status" value="1"/>
</dbReference>
<dbReference type="SMART" id="SM00131">
    <property type="entry name" value="KU"/>
    <property type="match status" value="1"/>
</dbReference>
<proteinExistence type="predicted"/>
<evidence type="ECO:0000313" key="5">
    <source>
        <dbReference type="Proteomes" id="UP000699462"/>
    </source>
</evidence>
<evidence type="ECO:0000256" key="1">
    <source>
        <dbReference type="ARBA" id="ARBA00023157"/>
    </source>
</evidence>
<gene>
    <name evidence="4" type="ORF">P879_07395</name>
</gene>
<dbReference type="OrthoDB" id="4473401at2759"/>
<dbReference type="InterPro" id="IPR050098">
    <property type="entry name" value="TFPI/VKTCI-like"/>
</dbReference>
<keyword evidence="2" id="KW-0732">Signal</keyword>
<protein>
    <recommendedName>
        <fullName evidence="3">BPTI/Kunitz inhibitor domain-containing protein</fullName>
    </recommendedName>
</protein>
<dbReference type="AlphaFoldDB" id="A0A8T0DL40"/>
<comment type="caution">
    <text evidence="4">The sequence shown here is derived from an EMBL/GenBank/DDBJ whole genome shotgun (WGS) entry which is preliminary data.</text>
</comment>
<organism evidence="4 5">
    <name type="scientific">Paragonimus westermani</name>
    <dbReference type="NCBI Taxonomy" id="34504"/>
    <lineage>
        <taxon>Eukaryota</taxon>
        <taxon>Metazoa</taxon>
        <taxon>Spiralia</taxon>
        <taxon>Lophotrochozoa</taxon>
        <taxon>Platyhelminthes</taxon>
        <taxon>Trematoda</taxon>
        <taxon>Digenea</taxon>
        <taxon>Plagiorchiida</taxon>
        <taxon>Troglotremata</taxon>
        <taxon>Troglotrematidae</taxon>
        <taxon>Paragonimus</taxon>
    </lineage>
</organism>
<dbReference type="InterPro" id="IPR020901">
    <property type="entry name" value="Prtase_inh_Kunz-CS"/>
</dbReference>
<dbReference type="EMBL" id="JTDF01003622">
    <property type="protein sequence ID" value="KAF8567654.1"/>
    <property type="molecule type" value="Genomic_DNA"/>
</dbReference>
<feature type="domain" description="BPTI/Kunitz inhibitor" evidence="3">
    <location>
        <begin position="30"/>
        <end position="80"/>
    </location>
</feature>
<dbReference type="Gene3D" id="4.10.410.10">
    <property type="entry name" value="Pancreatic trypsin inhibitor Kunitz domain"/>
    <property type="match status" value="1"/>
</dbReference>
<feature type="chain" id="PRO_5035754405" description="BPTI/Kunitz inhibitor domain-containing protein" evidence="2">
    <location>
        <begin position="26"/>
        <end position="85"/>
    </location>
</feature>
<accession>A0A8T0DL40</accession>
<dbReference type="CDD" id="cd00109">
    <property type="entry name" value="Kunitz-type"/>
    <property type="match status" value="1"/>
</dbReference>
<dbReference type="FunFam" id="4.10.410.10:FF:000020">
    <property type="entry name" value="Collagen, type VI, alpha 3"/>
    <property type="match status" value="1"/>
</dbReference>
<keyword evidence="5" id="KW-1185">Reference proteome</keyword>
<dbReference type="GO" id="GO:0005615">
    <property type="term" value="C:extracellular space"/>
    <property type="evidence" value="ECO:0007669"/>
    <property type="project" value="TreeGrafter"/>
</dbReference>
<dbReference type="PROSITE" id="PS50279">
    <property type="entry name" value="BPTI_KUNITZ_2"/>
    <property type="match status" value="1"/>
</dbReference>
<evidence type="ECO:0000313" key="4">
    <source>
        <dbReference type="EMBL" id="KAF8567654.1"/>
    </source>
</evidence>
<dbReference type="PRINTS" id="PR00759">
    <property type="entry name" value="BASICPTASE"/>
</dbReference>
<dbReference type="GO" id="GO:0004867">
    <property type="term" value="F:serine-type endopeptidase inhibitor activity"/>
    <property type="evidence" value="ECO:0007669"/>
    <property type="project" value="InterPro"/>
</dbReference>
<dbReference type="Pfam" id="PF00014">
    <property type="entry name" value="Kunitz_BPTI"/>
    <property type="match status" value="1"/>
</dbReference>
<dbReference type="Proteomes" id="UP000699462">
    <property type="component" value="Unassembled WGS sequence"/>
</dbReference>
<dbReference type="InterPro" id="IPR002223">
    <property type="entry name" value="Kunitz_BPTI"/>
</dbReference>
<evidence type="ECO:0000256" key="2">
    <source>
        <dbReference type="SAM" id="SignalP"/>
    </source>
</evidence>
<dbReference type="PROSITE" id="PS00280">
    <property type="entry name" value="BPTI_KUNITZ_1"/>
    <property type="match status" value="1"/>
</dbReference>
<dbReference type="InterPro" id="IPR036880">
    <property type="entry name" value="Kunitz_BPTI_sf"/>
</dbReference>
<evidence type="ECO:0000259" key="3">
    <source>
        <dbReference type="PROSITE" id="PS50279"/>
    </source>
</evidence>
<name>A0A8T0DL40_9TREM</name>
<keyword evidence="1" id="KW-1015">Disulfide bond</keyword>
<feature type="signal peptide" evidence="2">
    <location>
        <begin position="1"/>
        <end position="25"/>
    </location>
</feature>